<dbReference type="InterPro" id="IPR019819">
    <property type="entry name" value="Carboxylesterase_B_CS"/>
</dbReference>
<name>A0A9N9X7Y3_DIABA</name>
<dbReference type="InterPro" id="IPR002018">
    <property type="entry name" value="CarbesteraseB"/>
</dbReference>
<dbReference type="PANTHER" id="PTHR43903">
    <property type="entry name" value="NEUROLIGIN"/>
    <property type="match status" value="1"/>
</dbReference>
<dbReference type="EMBL" id="OU898285">
    <property type="protein sequence ID" value="CAG9828465.1"/>
    <property type="molecule type" value="Genomic_DNA"/>
</dbReference>
<keyword evidence="2" id="KW-0732">Signal</keyword>
<evidence type="ECO:0000256" key="1">
    <source>
        <dbReference type="ARBA" id="ARBA00005964"/>
    </source>
</evidence>
<dbReference type="OrthoDB" id="408631at2759"/>
<organism evidence="5 6">
    <name type="scientific">Diabrotica balteata</name>
    <name type="common">Banded cucumber beetle</name>
    <dbReference type="NCBI Taxonomy" id="107213"/>
    <lineage>
        <taxon>Eukaryota</taxon>
        <taxon>Metazoa</taxon>
        <taxon>Ecdysozoa</taxon>
        <taxon>Arthropoda</taxon>
        <taxon>Hexapoda</taxon>
        <taxon>Insecta</taxon>
        <taxon>Pterygota</taxon>
        <taxon>Neoptera</taxon>
        <taxon>Endopterygota</taxon>
        <taxon>Coleoptera</taxon>
        <taxon>Polyphaga</taxon>
        <taxon>Cucujiformia</taxon>
        <taxon>Chrysomeloidea</taxon>
        <taxon>Chrysomelidae</taxon>
        <taxon>Galerucinae</taxon>
        <taxon>Diabroticina</taxon>
        <taxon>Diabroticites</taxon>
        <taxon>Diabrotica</taxon>
    </lineage>
</organism>
<evidence type="ECO:0000313" key="6">
    <source>
        <dbReference type="Proteomes" id="UP001153709"/>
    </source>
</evidence>
<evidence type="ECO:0000313" key="5">
    <source>
        <dbReference type="EMBL" id="CAG9828465.1"/>
    </source>
</evidence>
<keyword evidence="3" id="KW-0325">Glycoprotein</keyword>
<keyword evidence="6" id="KW-1185">Reference proteome</keyword>
<gene>
    <name evidence="5" type="ORF">DIABBA_LOCUS2386</name>
</gene>
<evidence type="ECO:0000256" key="2">
    <source>
        <dbReference type="ARBA" id="ARBA00022729"/>
    </source>
</evidence>
<comment type="similarity">
    <text evidence="1">Belongs to the type-B carboxylesterase/lipase family.</text>
</comment>
<dbReference type="AlphaFoldDB" id="A0A9N9X7Y3"/>
<dbReference type="Gene3D" id="3.40.50.1820">
    <property type="entry name" value="alpha/beta hydrolase"/>
    <property type="match status" value="1"/>
</dbReference>
<accession>A0A9N9X7Y3</accession>
<evidence type="ECO:0000259" key="4">
    <source>
        <dbReference type="Pfam" id="PF00135"/>
    </source>
</evidence>
<dbReference type="Pfam" id="PF00135">
    <property type="entry name" value="COesterase"/>
    <property type="match status" value="1"/>
</dbReference>
<feature type="domain" description="Carboxylesterase type B" evidence="4">
    <location>
        <begin position="35"/>
        <end position="140"/>
    </location>
</feature>
<sequence>MFGSFERIFLRRSSTYLLIYVAGICLSLAKDFKTIIDIPNQGKLRGVELSKLRIQKIIAYYGIPYAQAPVNNLRFAPPVTDPLPAWDGVKNDTEYAPSCLQTEEDYKESEKPFLQLISKLNFTLAEDCLYLNVFIPYAKDRSDDVSKAVLERNLSMSRADAKYHDSCYKSFLKPNTGRKIGCPQDETVNSATEKMFQFIETSDDCQFSLDELRNVCQDVVLYDRTIKIRLKLKYGSRIIITEKPGKLTFICFIDNYQDILSQV</sequence>
<dbReference type="Proteomes" id="UP001153709">
    <property type="component" value="Chromosome 10"/>
</dbReference>
<evidence type="ECO:0000256" key="3">
    <source>
        <dbReference type="ARBA" id="ARBA00023180"/>
    </source>
</evidence>
<dbReference type="InterPro" id="IPR051093">
    <property type="entry name" value="Neuroligin/BSAL"/>
</dbReference>
<proteinExistence type="inferred from homology"/>
<dbReference type="InterPro" id="IPR029058">
    <property type="entry name" value="AB_hydrolase_fold"/>
</dbReference>
<protein>
    <recommendedName>
        <fullName evidence="4">Carboxylesterase type B domain-containing protein</fullName>
    </recommendedName>
</protein>
<dbReference type="SUPFAM" id="SSF53474">
    <property type="entry name" value="alpha/beta-Hydrolases"/>
    <property type="match status" value="1"/>
</dbReference>
<dbReference type="PROSITE" id="PS00941">
    <property type="entry name" value="CARBOXYLESTERASE_B_2"/>
    <property type="match status" value="1"/>
</dbReference>
<reference evidence="5" key="1">
    <citation type="submission" date="2022-01" db="EMBL/GenBank/DDBJ databases">
        <authorList>
            <person name="King R."/>
        </authorList>
    </citation>
    <scope>NUCLEOTIDE SEQUENCE</scope>
</reference>